<sequence length="88" mass="10143">MESSPRPFGPLARYAEQSFPLVPCRPPHIDITVVKISMVAYIQTKTSYRRDFVEMNNTFVEVAAAVNAKEWNMTATLWRRVMRSSMFA</sequence>
<dbReference type="EMBL" id="KN831817">
    <property type="protein sequence ID" value="KIM35603.1"/>
    <property type="molecule type" value="Genomic_DNA"/>
</dbReference>
<dbReference type="Proteomes" id="UP000053424">
    <property type="component" value="Unassembled WGS sequence"/>
</dbReference>
<evidence type="ECO:0000313" key="1">
    <source>
        <dbReference type="EMBL" id="KIM35603.1"/>
    </source>
</evidence>
<reference evidence="2" key="2">
    <citation type="submission" date="2015-01" db="EMBL/GenBank/DDBJ databases">
        <title>Evolutionary Origins and Diversification of the Mycorrhizal Mutualists.</title>
        <authorList>
            <consortium name="DOE Joint Genome Institute"/>
            <consortium name="Mycorrhizal Genomics Consortium"/>
            <person name="Kohler A."/>
            <person name="Kuo A."/>
            <person name="Nagy L.G."/>
            <person name="Floudas D."/>
            <person name="Copeland A."/>
            <person name="Barry K.W."/>
            <person name="Cichocki N."/>
            <person name="Veneault-Fourrey C."/>
            <person name="LaButti K."/>
            <person name="Lindquist E.A."/>
            <person name="Lipzen A."/>
            <person name="Lundell T."/>
            <person name="Morin E."/>
            <person name="Murat C."/>
            <person name="Riley R."/>
            <person name="Ohm R."/>
            <person name="Sun H."/>
            <person name="Tunlid A."/>
            <person name="Henrissat B."/>
            <person name="Grigoriev I.V."/>
            <person name="Hibbett D.S."/>
            <person name="Martin F."/>
        </authorList>
    </citation>
    <scope>NUCLEOTIDE SEQUENCE [LARGE SCALE GENOMIC DNA]</scope>
    <source>
        <strain evidence="2">h7</strain>
    </source>
</reference>
<dbReference type="AlphaFoldDB" id="A0A0C2XCI2"/>
<dbReference type="HOGENOM" id="CLU_2469354_0_0_1"/>
<accession>A0A0C2XCI2</accession>
<protein>
    <submittedName>
        <fullName evidence="1">Uncharacterized protein</fullName>
    </submittedName>
</protein>
<evidence type="ECO:0000313" key="2">
    <source>
        <dbReference type="Proteomes" id="UP000053424"/>
    </source>
</evidence>
<gene>
    <name evidence="1" type="ORF">M413DRAFT_346761</name>
</gene>
<name>A0A0C2XCI2_HEBCY</name>
<keyword evidence="2" id="KW-1185">Reference proteome</keyword>
<reference evidence="1 2" key="1">
    <citation type="submission" date="2014-04" db="EMBL/GenBank/DDBJ databases">
        <authorList>
            <consortium name="DOE Joint Genome Institute"/>
            <person name="Kuo A."/>
            <person name="Gay G."/>
            <person name="Dore J."/>
            <person name="Kohler A."/>
            <person name="Nagy L.G."/>
            <person name="Floudas D."/>
            <person name="Copeland A."/>
            <person name="Barry K.W."/>
            <person name="Cichocki N."/>
            <person name="Veneault-Fourrey C."/>
            <person name="LaButti K."/>
            <person name="Lindquist E.A."/>
            <person name="Lipzen A."/>
            <person name="Lundell T."/>
            <person name="Morin E."/>
            <person name="Murat C."/>
            <person name="Sun H."/>
            <person name="Tunlid A."/>
            <person name="Henrissat B."/>
            <person name="Grigoriev I.V."/>
            <person name="Hibbett D.S."/>
            <person name="Martin F."/>
            <person name="Nordberg H.P."/>
            <person name="Cantor M.N."/>
            <person name="Hua S.X."/>
        </authorList>
    </citation>
    <scope>NUCLEOTIDE SEQUENCE [LARGE SCALE GENOMIC DNA]</scope>
    <source>
        <strain evidence="2">h7</strain>
    </source>
</reference>
<organism evidence="1 2">
    <name type="scientific">Hebeloma cylindrosporum</name>
    <dbReference type="NCBI Taxonomy" id="76867"/>
    <lineage>
        <taxon>Eukaryota</taxon>
        <taxon>Fungi</taxon>
        <taxon>Dikarya</taxon>
        <taxon>Basidiomycota</taxon>
        <taxon>Agaricomycotina</taxon>
        <taxon>Agaricomycetes</taxon>
        <taxon>Agaricomycetidae</taxon>
        <taxon>Agaricales</taxon>
        <taxon>Agaricineae</taxon>
        <taxon>Hymenogastraceae</taxon>
        <taxon>Hebeloma</taxon>
    </lineage>
</organism>
<proteinExistence type="predicted"/>